<dbReference type="Pfam" id="PF00353">
    <property type="entry name" value="HemolysinCabind"/>
    <property type="match status" value="2"/>
</dbReference>
<evidence type="ECO:0000259" key="10">
    <source>
        <dbReference type="SMART" id="SM00235"/>
    </source>
</evidence>
<keyword evidence="6" id="KW-0479">Metal-binding</keyword>
<proteinExistence type="inferred from homology"/>
<keyword evidence="11" id="KW-0482">Metalloprotease</keyword>
<reference evidence="11" key="1">
    <citation type="submission" date="2019-12" db="EMBL/GenBank/DDBJ databases">
        <title>Ruegeria JWLKs population differentiation of coral mucus and skeleton niches.</title>
        <authorList>
            <person name="Luo D."/>
        </authorList>
    </citation>
    <scope>NUCLEOTIDE SEQUENCE</scope>
    <source>
        <strain evidence="11">HKCCD6181</strain>
    </source>
</reference>
<dbReference type="GO" id="GO:0005509">
    <property type="term" value="F:calcium ion binding"/>
    <property type="evidence" value="ECO:0007669"/>
    <property type="project" value="InterPro"/>
</dbReference>
<organism evidence="11 12">
    <name type="scientific">Ruegeria atlantica</name>
    <dbReference type="NCBI Taxonomy" id="81569"/>
    <lineage>
        <taxon>Bacteria</taxon>
        <taxon>Pseudomonadati</taxon>
        <taxon>Pseudomonadota</taxon>
        <taxon>Alphaproteobacteria</taxon>
        <taxon>Rhodobacterales</taxon>
        <taxon>Roseobacteraceae</taxon>
        <taxon>Ruegeria</taxon>
    </lineage>
</organism>
<sequence length="972" mass="101498">MATTTIIPRPSASSPLSPIQGYVAYGDGNPATPTTISYHFEQYAGTQAWTAEYKAEFRAALAAIEAVANVTFVESGSASADLVEVIAPTSFFSNPRTLGYHYTPSRNPSEGAFNTAYWTAGTNGNGDPGGFFFTTLLHELGHALGLGHPHDTGLGTTVMNGVTSPFDSFGTGNLNQGVYTVMSYNDGWTEKNGILSVNATYGGSTGLGALDIAALQAMYGANTNHNSANNTYTLPWANVAGTGYQSIWDTGGNDTIQHVGSSKARIDLRAATLDYSETGGGVVSYAEGIKGGFTIAHGVVIENAIGGTGDDVIVGNTAQNVLNGNHGHDKIYSVSDGTNNNTVYGGLGNDTIYLANGSGADQVFGGQGDDWAIVTNNAGSFSGGSGADTIRFVTAISSYLFIKNGTKYEFIDAVSRITFTVEDDVEAIQFLNGSQAYTRSNIEAAMQLSDIETTGTTLKHASQGIYVLDAGSSNVTLVFNGQAVGQNTIAGWQAIQAEASGGGYKVLWKNVDGTYGEWTVNANGQFLSSSSIGNVADVETFYGSDLNNDGLTGHGTVTVETTGSTTLVSSSLGSYLINGTIELTLNGAKAGSGSFPGWQAIHAEASGGGYRVLWKNANGTFGEWVTDANGRFVSSSTIDDVRDVEVFYGANLNNDGQIGHITTSIESNGSTTLGSSTNGAYVIGGSIDLKLNQANAGPGSFPGWQALQAEASGGGYRVLWKNSDGSYGEWTTNAAGEFQSSTTITNVADVEVFYGVDLNNDGLTGHGTISIESNGAITLGATTQGEYLIGGTTKLTFNNATVGPNSFAGWQAIHAEASGGGYRVLWKNSDGTYGEWVTDSNGVYVSSNTVPDVVAVETFYGFDIDGSGTVGYGLPKLARFTEGDQKTPMGEEVLGVSDWDETVDILKFVPDLEAPEDVEDDYILVNLHQAQDGALNVSEDSLAAVLSGNLDVKDDEASPALTPHLDEDSFWI</sequence>
<evidence type="ECO:0000313" key="12">
    <source>
        <dbReference type="Proteomes" id="UP000597886"/>
    </source>
</evidence>
<dbReference type="SUPFAM" id="SSF51120">
    <property type="entry name" value="beta-Roll"/>
    <property type="match status" value="1"/>
</dbReference>
<keyword evidence="4" id="KW-0964">Secreted</keyword>
<dbReference type="RefSeq" id="WP_171330899.1">
    <property type="nucleotide sequence ID" value="NZ_WVRA01000005.1"/>
</dbReference>
<dbReference type="GO" id="GO:0006508">
    <property type="term" value="P:proteolysis"/>
    <property type="evidence" value="ECO:0007669"/>
    <property type="project" value="UniProtKB-KW"/>
</dbReference>
<evidence type="ECO:0000256" key="5">
    <source>
        <dbReference type="ARBA" id="ARBA00022670"/>
    </source>
</evidence>
<comment type="caution">
    <text evidence="11">The sequence shown here is derived from an EMBL/GenBank/DDBJ whole genome shotgun (WGS) entry which is preliminary data.</text>
</comment>
<evidence type="ECO:0000256" key="9">
    <source>
        <dbReference type="ARBA" id="ARBA00022833"/>
    </source>
</evidence>
<evidence type="ECO:0000256" key="2">
    <source>
        <dbReference type="ARBA" id="ARBA00004613"/>
    </source>
</evidence>
<dbReference type="GO" id="GO:0004222">
    <property type="term" value="F:metalloendopeptidase activity"/>
    <property type="evidence" value="ECO:0007669"/>
    <property type="project" value="InterPro"/>
</dbReference>
<dbReference type="InterPro" id="IPR011121">
    <property type="entry name" value="Trp-rich_dom"/>
</dbReference>
<evidence type="ECO:0000256" key="8">
    <source>
        <dbReference type="ARBA" id="ARBA00022801"/>
    </source>
</evidence>
<dbReference type="InterPro" id="IPR006026">
    <property type="entry name" value="Peptidase_Metallo"/>
</dbReference>
<comment type="subcellular location">
    <subcellularLocation>
        <location evidence="2">Secreted</location>
    </subcellularLocation>
</comment>
<comment type="cofactor">
    <cofactor evidence="1">
        <name>Ca(2+)</name>
        <dbReference type="ChEBI" id="CHEBI:29108"/>
    </cofactor>
</comment>
<evidence type="ECO:0000256" key="6">
    <source>
        <dbReference type="ARBA" id="ARBA00022723"/>
    </source>
</evidence>
<accession>A0AA91BNZ2</accession>
<name>A0AA91BNZ2_9RHOB</name>
<dbReference type="GO" id="GO:0005615">
    <property type="term" value="C:extracellular space"/>
    <property type="evidence" value="ECO:0007669"/>
    <property type="project" value="InterPro"/>
</dbReference>
<gene>
    <name evidence="11" type="ORF">GS634_14775</name>
</gene>
<dbReference type="GO" id="GO:0008270">
    <property type="term" value="F:zinc ion binding"/>
    <property type="evidence" value="ECO:0007669"/>
    <property type="project" value="InterPro"/>
</dbReference>
<dbReference type="InterPro" id="IPR024079">
    <property type="entry name" value="MetalloPept_cat_dom_sf"/>
</dbReference>
<dbReference type="EMBL" id="WVRA01000005">
    <property type="protein sequence ID" value="NOE19390.1"/>
    <property type="molecule type" value="Genomic_DNA"/>
</dbReference>
<keyword evidence="5" id="KW-0645">Protease</keyword>
<feature type="domain" description="Peptidase metallopeptidase" evidence="10">
    <location>
        <begin position="26"/>
        <end position="181"/>
    </location>
</feature>
<evidence type="ECO:0000256" key="3">
    <source>
        <dbReference type="ARBA" id="ARBA00009490"/>
    </source>
</evidence>
<comment type="similarity">
    <text evidence="3">Belongs to the peptidase M10B family.</text>
</comment>
<evidence type="ECO:0000256" key="4">
    <source>
        <dbReference type="ARBA" id="ARBA00022525"/>
    </source>
</evidence>
<keyword evidence="7" id="KW-0677">Repeat</keyword>
<dbReference type="InterPro" id="IPR013858">
    <property type="entry name" value="Peptidase_M10B_C"/>
</dbReference>
<keyword evidence="9" id="KW-0862">Zinc</keyword>
<dbReference type="InterPro" id="IPR001818">
    <property type="entry name" value="Pept_M10_metallopeptidase"/>
</dbReference>
<dbReference type="GO" id="GO:0031012">
    <property type="term" value="C:extracellular matrix"/>
    <property type="evidence" value="ECO:0007669"/>
    <property type="project" value="InterPro"/>
</dbReference>
<keyword evidence="8" id="KW-0378">Hydrolase</keyword>
<dbReference type="Pfam" id="PF07483">
    <property type="entry name" value="W_rich_C"/>
    <property type="match status" value="4"/>
</dbReference>
<protein>
    <submittedName>
        <fullName evidence="11">Matrixin family metalloprotease</fullName>
    </submittedName>
</protein>
<dbReference type="SUPFAM" id="SSF55486">
    <property type="entry name" value="Metalloproteases ('zincins'), catalytic domain"/>
    <property type="match status" value="1"/>
</dbReference>
<evidence type="ECO:0000256" key="7">
    <source>
        <dbReference type="ARBA" id="ARBA00022737"/>
    </source>
</evidence>
<evidence type="ECO:0000256" key="1">
    <source>
        <dbReference type="ARBA" id="ARBA00001913"/>
    </source>
</evidence>
<dbReference type="PRINTS" id="PR00313">
    <property type="entry name" value="CABNDNGRPT"/>
</dbReference>
<dbReference type="InterPro" id="IPR001343">
    <property type="entry name" value="Hemolysn_Ca-bd"/>
</dbReference>
<dbReference type="Pfam" id="PF08548">
    <property type="entry name" value="Peptidase_M10_C"/>
    <property type="match status" value="1"/>
</dbReference>
<dbReference type="InterPro" id="IPR011049">
    <property type="entry name" value="Serralysin-like_metalloprot_C"/>
</dbReference>
<dbReference type="Gene3D" id="3.40.390.10">
    <property type="entry name" value="Collagenase (Catalytic Domain)"/>
    <property type="match status" value="1"/>
</dbReference>
<evidence type="ECO:0000313" key="11">
    <source>
        <dbReference type="EMBL" id="NOE19390.1"/>
    </source>
</evidence>
<dbReference type="SMART" id="SM00235">
    <property type="entry name" value="ZnMc"/>
    <property type="match status" value="1"/>
</dbReference>
<dbReference type="Pfam" id="PF00413">
    <property type="entry name" value="Peptidase_M10"/>
    <property type="match status" value="1"/>
</dbReference>
<dbReference type="Gene3D" id="2.150.10.10">
    <property type="entry name" value="Serralysin-like metalloprotease, C-terminal"/>
    <property type="match status" value="1"/>
</dbReference>
<dbReference type="AlphaFoldDB" id="A0AA91BNZ2"/>
<dbReference type="Proteomes" id="UP000597886">
    <property type="component" value="Unassembled WGS sequence"/>
</dbReference>